<reference evidence="2 3" key="1">
    <citation type="submission" date="2019-07" db="EMBL/GenBank/DDBJ databases">
        <title>De Novo Assembly of kiwifruit Actinidia rufa.</title>
        <authorList>
            <person name="Sugita-Konishi S."/>
            <person name="Sato K."/>
            <person name="Mori E."/>
            <person name="Abe Y."/>
            <person name="Kisaki G."/>
            <person name="Hamano K."/>
            <person name="Suezawa K."/>
            <person name="Otani M."/>
            <person name="Fukuda T."/>
            <person name="Manabe T."/>
            <person name="Gomi K."/>
            <person name="Tabuchi M."/>
            <person name="Akimitsu K."/>
            <person name="Kataoka I."/>
        </authorList>
    </citation>
    <scope>NUCLEOTIDE SEQUENCE [LARGE SCALE GENOMIC DNA]</scope>
    <source>
        <strain evidence="3">cv. Fuchu</strain>
    </source>
</reference>
<dbReference type="AlphaFoldDB" id="A0A7J0E9H0"/>
<gene>
    <name evidence="2" type="ORF">Acr_02g0012900</name>
</gene>
<evidence type="ECO:0000256" key="1">
    <source>
        <dbReference type="SAM" id="MobiDB-lite"/>
    </source>
</evidence>
<dbReference type="PANTHER" id="PTHR34427:SF5">
    <property type="entry name" value="DUF4283 DOMAIN-CONTAINING PROTEIN"/>
    <property type="match status" value="1"/>
</dbReference>
<organism evidence="2 3">
    <name type="scientific">Actinidia rufa</name>
    <dbReference type="NCBI Taxonomy" id="165716"/>
    <lineage>
        <taxon>Eukaryota</taxon>
        <taxon>Viridiplantae</taxon>
        <taxon>Streptophyta</taxon>
        <taxon>Embryophyta</taxon>
        <taxon>Tracheophyta</taxon>
        <taxon>Spermatophyta</taxon>
        <taxon>Magnoliopsida</taxon>
        <taxon>eudicotyledons</taxon>
        <taxon>Gunneridae</taxon>
        <taxon>Pentapetalae</taxon>
        <taxon>asterids</taxon>
        <taxon>Ericales</taxon>
        <taxon>Actinidiaceae</taxon>
        <taxon>Actinidia</taxon>
    </lineage>
</organism>
<dbReference type="PANTHER" id="PTHR34427">
    <property type="entry name" value="DUF4283 DOMAIN PROTEIN"/>
    <property type="match status" value="1"/>
</dbReference>
<accession>A0A7J0E9H0</accession>
<dbReference type="Proteomes" id="UP000585474">
    <property type="component" value="Unassembled WGS sequence"/>
</dbReference>
<evidence type="ECO:0008006" key="4">
    <source>
        <dbReference type="Google" id="ProtNLM"/>
    </source>
</evidence>
<name>A0A7J0E9H0_9ERIC</name>
<keyword evidence="3" id="KW-1185">Reference proteome</keyword>
<comment type="caution">
    <text evidence="2">The sequence shown here is derived from an EMBL/GenBank/DDBJ whole genome shotgun (WGS) entry which is preliminary data.</text>
</comment>
<evidence type="ECO:0000313" key="2">
    <source>
        <dbReference type="EMBL" id="GFY83050.1"/>
    </source>
</evidence>
<protein>
    <recommendedName>
        <fullName evidence="4">DUF4283 domain-containing protein</fullName>
    </recommendedName>
</protein>
<proteinExistence type="predicted"/>
<dbReference type="OrthoDB" id="1752380at2759"/>
<sequence length="552" mass="61670">MQESPKTNFVVVANEGKERNVINKGKRGADGSKFKGVDRTITRADMVVENEMVGKINGIANKIKMSYADVVKSSYSMSVKVQGEGNEWLSRSVVAKNHSLSYLQIVTDLARKGGMEEEVVVRKCGGKNVIVTFKSVNAMKKEMSDKNSWLFKWFEEVEEWSEKALINWNRSVWLKCYGIPLQFWNNNTFLKIGNLWGEVLAIDDETANYKNFEYGRVRIFTSCFENICHSIQLDHNGLCFPVRIMEEVEKCLCVKGNRVEGRPEKVDDVCVNEEVQESCFNTFDSKGRVENVARNSVPCNTVSWVRETPLEKGKGNNFEAHKEGYDRQSDAYGATQSLMINYPVERGVDGTSGWIRSVDGVVITHPGINLEVCLGLVNSVGKPIEIGPSSIGRLRRNGSASNEDKSGSDSKTFSVNSNGENGFNPNFNMRAYSEGEGSRKKKTHYGKNKDHSTKRVVGAMRRLGSGGRFIKRKNQKGAIFRAAAASIALSISTESTNNRGRIMLNEAQATWEMGKALGLVEDGSNENVICKIMELEENDERQYEKMKGAPNT</sequence>
<feature type="compositionally biased region" description="Polar residues" evidence="1">
    <location>
        <begin position="409"/>
        <end position="427"/>
    </location>
</feature>
<feature type="region of interest" description="Disordered" evidence="1">
    <location>
        <begin position="387"/>
        <end position="452"/>
    </location>
</feature>
<dbReference type="EMBL" id="BJWL01000002">
    <property type="protein sequence ID" value="GFY83050.1"/>
    <property type="molecule type" value="Genomic_DNA"/>
</dbReference>
<evidence type="ECO:0000313" key="3">
    <source>
        <dbReference type="Proteomes" id="UP000585474"/>
    </source>
</evidence>